<feature type="transmembrane region" description="Helical" evidence="1">
    <location>
        <begin position="6"/>
        <end position="27"/>
    </location>
</feature>
<keyword evidence="1" id="KW-0812">Transmembrane</keyword>
<gene>
    <name evidence="2" type="ORF">AFM12_07680</name>
</gene>
<dbReference type="STRING" id="1605367.AFM12_07680"/>
<comment type="caution">
    <text evidence="2">The sequence shown here is derived from an EMBL/GenBank/DDBJ whole genome shotgun (WGS) entry which is preliminary data.</text>
</comment>
<reference evidence="2 3" key="1">
    <citation type="submission" date="2015-07" db="EMBL/GenBank/DDBJ databases">
        <title>The draft genome sequence of Leadbetterella sp. JN14-9.</title>
        <authorList>
            <person name="Liu Y."/>
            <person name="Du J."/>
            <person name="Shao Z."/>
        </authorList>
    </citation>
    <scope>NUCLEOTIDE SEQUENCE [LARGE SCALE GENOMIC DNA]</scope>
    <source>
        <strain evidence="2 3">JN14-9</strain>
    </source>
</reference>
<dbReference type="RefSeq" id="WP_055146212.1">
    <property type="nucleotide sequence ID" value="NZ_JXSZ01000006.1"/>
</dbReference>
<protein>
    <recommendedName>
        <fullName evidence="4">DUF3995 domain-containing protein</fullName>
    </recommendedName>
</protein>
<dbReference type="Proteomes" id="UP000050454">
    <property type="component" value="Unassembled WGS sequence"/>
</dbReference>
<dbReference type="EMBL" id="LGTQ01000006">
    <property type="protein sequence ID" value="KPM48499.1"/>
    <property type="molecule type" value="Genomic_DNA"/>
</dbReference>
<accession>A0A0P7BUX8</accession>
<name>A0A0P7BUX8_9BACT</name>
<keyword evidence="1" id="KW-1133">Transmembrane helix</keyword>
<dbReference type="AlphaFoldDB" id="A0A0P7BUX8"/>
<keyword evidence="1" id="KW-0472">Membrane</keyword>
<proteinExistence type="predicted"/>
<dbReference type="Pfam" id="PF13160">
    <property type="entry name" value="DUF3995"/>
    <property type="match status" value="1"/>
</dbReference>
<dbReference type="InterPro" id="IPR025058">
    <property type="entry name" value="DUF3995"/>
</dbReference>
<evidence type="ECO:0000256" key="1">
    <source>
        <dbReference type="SAM" id="Phobius"/>
    </source>
</evidence>
<evidence type="ECO:0000313" key="3">
    <source>
        <dbReference type="Proteomes" id="UP000050454"/>
    </source>
</evidence>
<organism evidence="2 3">
    <name type="scientific">Jiulongibacter sediminis</name>
    <dbReference type="NCBI Taxonomy" id="1605367"/>
    <lineage>
        <taxon>Bacteria</taxon>
        <taxon>Pseudomonadati</taxon>
        <taxon>Bacteroidota</taxon>
        <taxon>Cytophagia</taxon>
        <taxon>Cytophagales</taxon>
        <taxon>Leadbetterellaceae</taxon>
        <taxon>Jiulongibacter</taxon>
    </lineage>
</organism>
<feature type="transmembrane region" description="Helical" evidence="1">
    <location>
        <begin position="86"/>
        <end position="104"/>
    </location>
</feature>
<keyword evidence="3" id="KW-1185">Reference proteome</keyword>
<evidence type="ECO:0008006" key="4">
    <source>
        <dbReference type="Google" id="ProtNLM"/>
    </source>
</evidence>
<feature type="transmembrane region" description="Helical" evidence="1">
    <location>
        <begin position="57"/>
        <end position="80"/>
    </location>
</feature>
<feature type="transmembrane region" description="Helical" evidence="1">
    <location>
        <begin position="125"/>
        <end position="142"/>
    </location>
</feature>
<evidence type="ECO:0000313" key="2">
    <source>
        <dbReference type="EMBL" id="KPM48499.1"/>
    </source>
</evidence>
<sequence length="144" mass="15937">MNTQSFLSMFVFFVFIALAVIHLYWFAGGKWALNVAFPTKESGEKLMKFDNSLQTKLPTLAVAVGLTFFGLVALELGHWLNLLEGWATPVGYTIAGVFALRALGDFNYLGLFKKVKSTPFAQKDSSLYVPLCLFLSITLIALCL</sequence>